<accession>A0A383WMC2</accession>
<dbReference type="InterPro" id="IPR011990">
    <property type="entry name" value="TPR-like_helical_dom_sf"/>
</dbReference>
<evidence type="ECO:0000259" key="2">
    <source>
        <dbReference type="PROSITE" id="PS50076"/>
    </source>
</evidence>
<dbReference type="PANTHER" id="PTHR44200">
    <property type="entry name" value="DNAJ HOMOLOG SUBFAMILY C MEMBER 7"/>
    <property type="match status" value="1"/>
</dbReference>
<dbReference type="InterPro" id="IPR019734">
    <property type="entry name" value="TPR_rpt"/>
</dbReference>
<organism evidence="3 4">
    <name type="scientific">Tetradesmus obliquus</name>
    <name type="common">Green alga</name>
    <name type="synonym">Acutodesmus obliquus</name>
    <dbReference type="NCBI Taxonomy" id="3088"/>
    <lineage>
        <taxon>Eukaryota</taxon>
        <taxon>Viridiplantae</taxon>
        <taxon>Chlorophyta</taxon>
        <taxon>core chlorophytes</taxon>
        <taxon>Chlorophyceae</taxon>
        <taxon>CS clade</taxon>
        <taxon>Sphaeropleales</taxon>
        <taxon>Scenedesmaceae</taxon>
        <taxon>Tetradesmus</taxon>
    </lineage>
</organism>
<dbReference type="InterPro" id="IPR052758">
    <property type="entry name" value="SRC_co-chaperone"/>
</dbReference>
<dbReference type="PROSITE" id="PS50076">
    <property type="entry name" value="DNAJ_2"/>
    <property type="match status" value="1"/>
</dbReference>
<dbReference type="PROSITE" id="PS50005">
    <property type="entry name" value="TPR"/>
    <property type="match status" value="1"/>
</dbReference>
<dbReference type="Proteomes" id="UP000256970">
    <property type="component" value="Unassembled WGS sequence"/>
</dbReference>
<dbReference type="SMART" id="SM00028">
    <property type="entry name" value="TPR"/>
    <property type="match status" value="2"/>
</dbReference>
<gene>
    <name evidence="3" type="ORF">BQ4739_LOCUS18872</name>
</gene>
<dbReference type="CDD" id="cd06257">
    <property type="entry name" value="DnaJ"/>
    <property type="match status" value="1"/>
</dbReference>
<reference evidence="3 4" key="1">
    <citation type="submission" date="2016-10" db="EMBL/GenBank/DDBJ databases">
        <authorList>
            <person name="Cai Z."/>
        </authorList>
    </citation>
    <scope>NUCLEOTIDE SEQUENCE [LARGE SCALE GENOMIC DNA]</scope>
</reference>
<protein>
    <recommendedName>
        <fullName evidence="2">J domain-containing protein</fullName>
    </recommendedName>
</protein>
<dbReference type="SUPFAM" id="SSF46565">
    <property type="entry name" value="Chaperone J-domain"/>
    <property type="match status" value="1"/>
</dbReference>
<dbReference type="Gene3D" id="1.10.287.110">
    <property type="entry name" value="DnaJ domain"/>
    <property type="match status" value="1"/>
</dbReference>
<dbReference type="AlphaFoldDB" id="A0A383WMC2"/>
<dbReference type="SMART" id="SM00271">
    <property type="entry name" value="DnaJ"/>
    <property type="match status" value="1"/>
</dbReference>
<sequence length="325" mass="34087">MDPFEHAKFLLECNGLDDAAVLLSAHATASTSSSSSTSTSTSTSTSSSNQEASLLLAQLGFKQGNLVAAERHLNSIGKFCTDHMLSQQQVLQQQLRSVAPLLYAAEAALTAGAWHTAREQAAACLATIHPASSCAPGLAARVLLLQATASSQLQDHEDAIQALDTALQLQPDCADALWQRAAAHAASGSHQASFLDLRRLSSLVPHYPGLMEALQTAAAACSQQRRAAVQAAPPPPRRYSRITRGAPCSLGGKGSASDRAAGQHELYQVLGLCSGASREEVRRAYKQLAARLHPDKQAPGASQADRAAAEELFKAVSAAYQALMG</sequence>
<keyword evidence="1" id="KW-0802">TPR repeat</keyword>
<proteinExistence type="predicted"/>
<dbReference type="PRINTS" id="PR00625">
    <property type="entry name" value="JDOMAIN"/>
</dbReference>
<evidence type="ECO:0000313" key="3">
    <source>
        <dbReference type="EMBL" id="SZX78551.1"/>
    </source>
</evidence>
<dbReference type="InterPro" id="IPR001623">
    <property type="entry name" value="DnaJ_domain"/>
</dbReference>
<dbReference type="InterPro" id="IPR036869">
    <property type="entry name" value="J_dom_sf"/>
</dbReference>
<feature type="repeat" description="TPR" evidence="1">
    <location>
        <begin position="140"/>
        <end position="173"/>
    </location>
</feature>
<dbReference type="Pfam" id="PF00226">
    <property type="entry name" value="DnaJ"/>
    <property type="match status" value="1"/>
</dbReference>
<evidence type="ECO:0000313" key="4">
    <source>
        <dbReference type="Proteomes" id="UP000256970"/>
    </source>
</evidence>
<dbReference type="PANTHER" id="PTHR44200:SF1">
    <property type="entry name" value="DNAJ HOMOLOG SUBFAMILY C MEMBER 7"/>
    <property type="match status" value="1"/>
</dbReference>
<keyword evidence="4" id="KW-1185">Reference proteome</keyword>
<name>A0A383WMC2_TETOB</name>
<dbReference type="STRING" id="3088.A0A383WMC2"/>
<feature type="domain" description="J" evidence="2">
    <location>
        <begin position="265"/>
        <end position="325"/>
    </location>
</feature>
<dbReference type="Gene3D" id="1.25.40.10">
    <property type="entry name" value="Tetratricopeptide repeat domain"/>
    <property type="match status" value="1"/>
</dbReference>
<evidence type="ECO:0000256" key="1">
    <source>
        <dbReference type="PROSITE-ProRule" id="PRU00339"/>
    </source>
</evidence>
<dbReference type="SUPFAM" id="SSF48452">
    <property type="entry name" value="TPR-like"/>
    <property type="match status" value="1"/>
</dbReference>
<dbReference type="EMBL" id="FNXT01001326">
    <property type="protein sequence ID" value="SZX78551.1"/>
    <property type="molecule type" value="Genomic_DNA"/>
</dbReference>